<organism evidence="1 2">
    <name type="scientific">Coniochaeta ligniaria NRRL 30616</name>
    <dbReference type="NCBI Taxonomy" id="1408157"/>
    <lineage>
        <taxon>Eukaryota</taxon>
        <taxon>Fungi</taxon>
        <taxon>Dikarya</taxon>
        <taxon>Ascomycota</taxon>
        <taxon>Pezizomycotina</taxon>
        <taxon>Sordariomycetes</taxon>
        <taxon>Sordariomycetidae</taxon>
        <taxon>Coniochaetales</taxon>
        <taxon>Coniochaetaceae</taxon>
        <taxon>Coniochaeta</taxon>
    </lineage>
</organism>
<reference evidence="1 2" key="1">
    <citation type="submission" date="2016-10" db="EMBL/GenBank/DDBJ databases">
        <title>Draft genome sequence of Coniochaeta ligniaria NRRL30616, a lignocellulolytic fungus for bioabatement of inhibitors in plant biomass hydrolysates.</title>
        <authorList>
            <consortium name="DOE Joint Genome Institute"/>
            <person name="Jimenez D.J."/>
            <person name="Hector R.E."/>
            <person name="Riley R."/>
            <person name="Sun H."/>
            <person name="Grigoriev I.V."/>
            <person name="Van Elsas J.D."/>
            <person name="Nichols N.N."/>
        </authorList>
    </citation>
    <scope>NUCLEOTIDE SEQUENCE [LARGE SCALE GENOMIC DNA]</scope>
    <source>
        <strain evidence="1 2">NRRL 30616</strain>
    </source>
</reference>
<accession>A0A1J7JZ28</accession>
<dbReference type="Proteomes" id="UP000182658">
    <property type="component" value="Unassembled WGS sequence"/>
</dbReference>
<sequence>MVVAARQDTVERKTSTEERGARLPLELILDVMCCLLPEKPRTRMAPSHDTAKTLVSFTRVCRGTNQIASRYLREHCCAHIRSANRLSDIVCSLQALNPWPAGGPATLETLTTLYLAPFKTSITEQGVAEQSTAWWISELFGYVRRTLRRLVIDMPLRADYDNVEERETLRKGFMGLTRLEEFVSVRDELFLSGGEDVDRDLVQDPVWALWPELRRLALYNPDADPEFWRQIAAMSKLESVVLTRPDGIRDSDWCIKTEFFSAAEPDRTIKVVLANAHELESFPPTGAWSAADPQDKMKIVVHDVPWDGHEDIIELCQEHVKTAALEGTIWEWDGHFPSLDG</sequence>
<dbReference type="EMBL" id="KV875093">
    <property type="protein sequence ID" value="OIW35400.1"/>
    <property type="molecule type" value="Genomic_DNA"/>
</dbReference>
<evidence type="ECO:0008006" key="3">
    <source>
        <dbReference type="Google" id="ProtNLM"/>
    </source>
</evidence>
<protein>
    <recommendedName>
        <fullName evidence="3">F-box domain-containing protein</fullName>
    </recommendedName>
</protein>
<gene>
    <name evidence="1" type="ORF">CONLIGDRAFT_567358</name>
</gene>
<proteinExistence type="predicted"/>
<name>A0A1J7JZ28_9PEZI</name>
<dbReference type="OrthoDB" id="6365676at2759"/>
<keyword evidence="2" id="KW-1185">Reference proteome</keyword>
<evidence type="ECO:0000313" key="2">
    <source>
        <dbReference type="Proteomes" id="UP000182658"/>
    </source>
</evidence>
<dbReference type="AlphaFoldDB" id="A0A1J7JZ28"/>
<evidence type="ECO:0000313" key="1">
    <source>
        <dbReference type="EMBL" id="OIW35400.1"/>
    </source>
</evidence>
<dbReference type="InParanoid" id="A0A1J7JZ28"/>